<organism evidence="1 2">
    <name type="scientific">Goodfellowiella coeruleoviolacea</name>
    <dbReference type="NCBI Taxonomy" id="334858"/>
    <lineage>
        <taxon>Bacteria</taxon>
        <taxon>Bacillati</taxon>
        <taxon>Actinomycetota</taxon>
        <taxon>Actinomycetes</taxon>
        <taxon>Pseudonocardiales</taxon>
        <taxon>Pseudonocardiaceae</taxon>
        <taxon>Goodfellowiella</taxon>
    </lineage>
</organism>
<dbReference type="AlphaFoldDB" id="A0AAE3GQE5"/>
<dbReference type="Proteomes" id="UP001206128">
    <property type="component" value="Unassembled WGS sequence"/>
</dbReference>
<evidence type="ECO:0000313" key="2">
    <source>
        <dbReference type="Proteomes" id="UP001206128"/>
    </source>
</evidence>
<evidence type="ECO:0000313" key="1">
    <source>
        <dbReference type="EMBL" id="MCP2170248.1"/>
    </source>
</evidence>
<keyword evidence="2" id="KW-1185">Reference proteome</keyword>
<dbReference type="InterPro" id="IPR014710">
    <property type="entry name" value="RmlC-like_jellyroll"/>
</dbReference>
<sequence>MLAGLSALPELTRGIREIDVSDSSTWTDVDRWFRRWAQHPALRAELRSYLRKLPADRAAAMIARSRETTTHFAWCLQDEPGDPFSLWLHEYKPWHDWRPGYADSVHNHRYHFCTTILYGSYVHERFAVELDAGGQRVNSATRTHSSTWHAGATGSLLSHEFHRIPVVSNGTMTFLVKSRPVTSWSLSFDPETRTSRRHVPVEARLGELIDRL</sequence>
<proteinExistence type="predicted"/>
<reference evidence="1" key="1">
    <citation type="submission" date="2022-06" db="EMBL/GenBank/DDBJ databases">
        <title>Genomic Encyclopedia of Archaeal and Bacterial Type Strains, Phase II (KMG-II): from individual species to whole genera.</title>
        <authorList>
            <person name="Goeker M."/>
        </authorList>
    </citation>
    <scope>NUCLEOTIDE SEQUENCE</scope>
    <source>
        <strain evidence="1">DSM 43935</strain>
    </source>
</reference>
<dbReference type="SUPFAM" id="SSF51182">
    <property type="entry name" value="RmlC-like cupins"/>
    <property type="match status" value="1"/>
</dbReference>
<dbReference type="EMBL" id="JAMTCK010000027">
    <property type="protein sequence ID" value="MCP2170248.1"/>
    <property type="molecule type" value="Genomic_DNA"/>
</dbReference>
<gene>
    <name evidence="1" type="ORF">LX83_007139</name>
</gene>
<protein>
    <recommendedName>
        <fullName evidence="3">Cysteine dioxygenase type I</fullName>
    </recommendedName>
</protein>
<dbReference type="InterPro" id="IPR011051">
    <property type="entry name" value="RmlC_Cupin_sf"/>
</dbReference>
<dbReference type="RefSeq" id="WP_407649760.1">
    <property type="nucleotide sequence ID" value="NZ_JAMTCK010000027.1"/>
</dbReference>
<dbReference type="Gene3D" id="2.60.120.10">
    <property type="entry name" value="Jelly Rolls"/>
    <property type="match status" value="1"/>
</dbReference>
<accession>A0AAE3GQE5</accession>
<name>A0AAE3GQE5_9PSEU</name>
<comment type="caution">
    <text evidence="1">The sequence shown here is derived from an EMBL/GenBank/DDBJ whole genome shotgun (WGS) entry which is preliminary data.</text>
</comment>
<evidence type="ECO:0008006" key="3">
    <source>
        <dbReference type="Google" id="ProtNLM"/>
    </source>
</evidence>